<dbReference type="EMBL" id="LFXJ01000005">
    <property type="protein sequence ID" value="KMY32868.1"/>
    <property type="molecule type" value="Genomic_DNA"/>
</dbReference>
<evidence type="ECO:0000313" key="1">
    <source>
        <dbReference type="EMBL" id="KMY32868.1"/>
    </source>
</evidence>
<name>A0A0K9FF85_9BACI</name>
<dbReference type="Proteomes" id="UP000037326">
    <property type="component" value="Unassembled WGS sequence"/>
</dbReference>
<dbReference type="GeneID" id="96599020"/>
<evidence type="ECO:0000313" key="2">
    <source>
        <dbReference type="Proteomes" id="UP000037326"/>
    </source>
</evidence>
<dbReference type="SUPFAM" id="SSF103642">
    <property type="entry name" value="Sec-C motif"/>
    <property type="match status" value="1"/>
</dbReference>
<gene>
    <name evidence="1" type="ORF">ACZ11_12335</name>
</gene>
<organism evidence="1 2">
    <name type="scientific">Lysinibacillus xylanilyticus</name>
    <dbReference type="NCBI Taxonomy" id="582475"/>
    <lineage>
        <taxon>Bacteria</taxon>
        <taxon>Bacillati</taxon>
        <taxon>Bacillota</taxon>
        <taxon>Bacilli</taxon>
        <taxon>Bacillales</taxon>
        <taxon>Bacillaceae</taxon>
        <taxon>Lysinibacillus</taxon>
    </lineage>
</organism>
<dbReference type="InterPro" id="IPR004027">
    <property type="entry name" value="SEC_C_motif"/>
</dbReference>
<dbReference type="Gene3D" id="3.10.450.50">
    <property type="match status" value="1"/>
</dbReference>
<protein>
    <submittedName>
        <fullName evidence="1">Metal-binding protein</fullName>
    </submittedName>
</protein>
<dbReference type="OrthoDB" id="6399948at2"/>
<dbReference type="AlphaFoldDB" id="A0A0K9FF85"/>
<reference evidence="2" key="1">
    <citation type="submission" date="2015-07" db="EMBL/GenBank/DDBJ databases">
        <authorList>
            <person name="Liu B."/>
            <person name="Wang J."/>
            <person name="Zhu Y."/>
            <person name="Liu G."/>
            <person name="Chen Q."/>
            <person name="Lan J."/>
            <person name="Che J."/>
            <person name="Ge C."/>
            <person name="Shi H."/>
            <person name="Pan Z."/>
            <person name="Liu X."/>
        </authorList>
    </citation>
    <scope>NUCLEOTIDE SEQUENCE [LARGE SCALE GENOMIC DNA]</scope>
    <source>
        <strain evidence="2">DSM 23493</strain>
    </source>
</reference>
<dbReference type="PATRIC" id="fig|582475.4.peg.2097"/>
<accession>A0A0K9FF85</accession>
<comment type="caution">
    <text evidence="1">The sequence shown here is derived from an EMBL/GenBank/DDBJ whole genome shotgun (WGS) entry which is preliminary data.</text>
</comment>
<dbReference type="RefSeq" id="WP_049666475.1">
    <property type="nucleotide sequence ID" value="NZ_JBIWIC010000007.1"/>
</dbReference>
<sequence length="327" mass="37701">MVKRNDPCTCGSGKKYKKCCEGKQQVTVEAVAIEELERVLQTFYLEYPERKDVRAYIEHVGTWQPKLESVLQRELIEAIALDDFFFHQEPSIWKGYLKKTKKKAVRPSTVKVLEGWSQPHLFIGSVSVVEEKYFKATHVLTNEEIYIRRENDKPIPEGMHVFAFILPDGTKESEHYLAVSTLIFFPEDHTKVFEQFKKNFEASEKKAGAFLKEEHLSFWELLVSNGYKGEEFTNFESNVITQVKDFLEQNERETAPMLELLEDYLIEGQPSARKESAIAAGAIRYGQEKELFEPLSMTVKEIAATFDISASSLTKYYQDLSNYAATK</sequence>
<proteinExistence type="predicted"/>
<dbReference type="Pfam" id="PF02810">
    <property type="entry name" value="SEC-C"/>
    <property type="match status" value="1"/>
</dbReference>